<reference evidence="1 2" key="1">
    <citation type="submission" date="2019-05" db="EMBL/GenBank/DDBJ databases">
        <title>Another draft genome of Portunus trituberculatus and its Hox gene families provides insights of decapod evolution.</title>
        <authorList>
            <person name="Jeong J.-H."/>
            <person name="Song I."/>
            <person name="Kim S."/>
            <person name="Choi T."/>
            <person name="Kim D."/>
            <person name="Ryu S."/>
            <person name="Kim W."/>
        </authorList>
    </citation>
    <scope>NUCLEOTIDE SEQUENCE [LARGE SCALE GENOMIC DNA]</scope>
    <source>
        <tissue evidence="1">Muscle</tissue>
    </source>
</reference>
<sequence>MAFMVLEKRYDGLNRELWKVLHMYGGDERLMADVKRRRGAITRRSTARMKRRFNPRRIVISQLSTQTPKGSV</sequence>
<comment type="caution">
    <text evidence="1">The sequence shown here is derived from an EMBL/GenBank/DDBJ whole genome shotgun (WGS) entry which is preliminary data.</text>
</comment>
<dbReference type="EMBL" id="VSRR010014656">
    <property type="protein sequence ID" value="MPC57282.1"/>
    <property type="molecule type" value="Genomic_DNA"/>
</dbReference>
<accession>A0A5B7GE96</accession>
<gene>
    <name evidence="1" type="ORF">E2C01_051259</name>
</gene>
<proteinExistence type="predicted"/>
<dbReference type="Proteomes" id="UP000324222">
    <property type="component" value="Unassembled WGS sequence"/>
</dbReference>
<organism evidence="1 2">
    <name type="scientific">Portunus trituberculatus</name>
    <name type="common">Swimming crab</name>
    <name type="synonym">Neptunus trituberculatus</name>
    <dbReference type="NCBI Taxonomy" id="210409"/>
    <lineage>
        <taxon>Eukaryota</taxon>
        <taxon>Metazoa</taxon>
        <taxon>Ecdysozoa</taxon>
        <taxon>Arthropoda</taxon>
        <taxon>Crustacea</taxon>
        <taxon>Multicrustacea</taxon>
        <taxon>Malacostraca</taxon>
        <taxon>Eumalacostraca</taxon>
        <taxon>Eucarida</taxon>
        <taxon>Decapoda</taxon>
        <taxon>Pleocyemata</taxon>
        <taxon>Brachyura</taxon>
        <taxon>Eubrachyura</taxon>
        <taxon>Portunoidea</taxon>
        <taxon>Portunidae</taxon>
        <taxon>Portuninae</taxon>
        <taxon>Portunus</taxon>
    </lineage>
</organism>
<name>A0A5B7GE96_PORTR</name>
<evidence type="ECO:0000313" key="1">
    <source>
        <dbReference type="EMBL" id="MPC57282.1"/>
    </source>
</evidence>
<evidence type="ECO:0000313" key="2">
    <source>
        <dbReference type="Proteomes" id="UP000324222"/>
    </source>
</evidence>
<dbReference type="AlphaFoldDB" id="A0A5B7GE96"/>
<protein>
    <submittedName>
        <fullName evidence="1">Uncharacterized protein</fullName>
    </submittedName>
</protein>
<keyword evidence="2" id="KW-1185">Reference proteome</keyword>